<feature type="domain" description="Amine oxidase" evidence="2">
    <location>
        <begin position="65"/>
        <end position="520"/>
    </location>
</feature>
<evidence type="ECO:0000313" key="4">
    <source>
        <dbReference type="Proteomes" id="UP000799767"/>
    </source>
</evidence>
<evidence type="ECO:0000259" key="2">
    <source>
        <dbReference type="Pfam" id="PF01593"/>
    </source>
</evidence>
<dbReference type="AlphaFoldDB" id="A0A6A6PJB8"/>
<evidence type="ECO:0000256" key="1">
    <source>
        <dbReference type="SAM" id="MobiDB-lite"/>
    </source>
</evidence>
<dbReference type="PRINTS" id="PR00419">
    <property type="entry name" value="ADXRDTASE"/>
</dbReference>
<name>A0A6A6PJB8_9PEZI</name>
<dbReference type="Gene3D" id="3.50.50.60">
    <property type="entry name" value="FAD/NAD(P)-binding domain"/>
    <property type="match status" value="1"/>
</dbReference>
<sequence length="544" mass="59309">MSQSFPFVSRIPGDNANSPSINGFDPSSAKSSTVVSATTTQVDEDAQTQSGPKPKNKVVVVGAGIAGLRAASVLHRHGVEVVVLEARDRIGGRIWTVRSDATGKPGVVRDMGAAWLHETAHNPLTRLIREIGLTYYYDDGTPLYYTKFGRTSSQFKAKKVAEEFASFAEWYYRVNPNAKDKSVDAFIRKFVERHELISDDEKLWAPQAIRDVEHMLGTTTMESSAKHLCYFGWPERNLYVKGGYDGIVEWTSKSLKEDGANVQLNRIVKHIDWSDDGSVSVGHKSVSGDDTAVISGDAVVVAVPLGCLHHNMLSFNPALPSDVQKGISKISYGVLGKVFFEFSEVFWSKENDQLIYIPSPSEYDDDDEASSSSSEKLGPADSILNYPTTTVNLSLIADNSKELCIQIVEPLAQRIEAMGNDHGRIYKFFVPLFKLLRTESSKALPALVNVAVTDWSCDPLAGFGTFATEKVGDEPEVLLEALERHSGSHLQFAGDHCADVGCGCVHGAISSGELAAKNLLKSFGIAYDGGDLATIRCDIDSDDE</sequence>
<dbReference type="GO" id="GO:0016491">
    <property type="term" value="F:oxidoreductase activity"/>
    <property type="evidence" value="ECO:0007669"/>
    <property type="project" value="InterPro"/>
</dbReference>
<proteinExistence type="predicted"/>
<dbReference type="EMBL" id="MU001640">
    <property type="protein sequence ID" value="KAF2480140.1"/>
    <property type="molecule type" value="Genomic_DNA"/>
</dbReference>
<gene>
    <name evidence="3" type="ORF">BDY17DRAFT_318667</name>
</gene>
<dbReference type="SUPFAM" id="SSF51905">
    <property type="entry name" value="FAD/NAD(P)-binding domain"/>
    <property type="match status" value="1"/>
</dbReference>
<dbReference type="RefSeq" id="XP_033586710.1">
    <property type="nucleotide sequence ID" value="XM_033736213.1"/>
</dbReference>
<dbReference type="Pfam" id="PF01593">
    <property type="entry name" value="Amino_oxidase"/>
    <property type="match status" value="1"/>
</dbReference>
<dbReference type="PANTHER" id="PTHR10742">
    <property type="entry name" value="FLAVIN MONOAMINE OXIDASE"/>
    <property type="match status" value="1"/>
</dbReference>
<dbReference type="OrthoDB" id="5046242at2759"/>
<keyword evidence="4" id="KW-1185">Reference proteome</keyword>
<accession>A0A6A6PJB8</accession>
<reference evidence="3" key="1">
    <citation type="journal article" date="2020" name="Stud. Mycol.">
        <title>101 Dothideomycetes genomes: a test case for predicting lifestyles and emergence of pathogens.</title>
        <authorList>
            <person name="Haridas S."/>
            <person name="Albert R."/>
            <person name="Binder M."/>
            <person name="Bloem J."/>
            <person name="Labutti K."/>
            <person name="Salamov A."/>
            <person name="Andreopoulos B."/>
            <person name="Baker S."/>
            <person name="Barry K."/>
            <person name="Bills G."/>
            <person name="Bluhm B."/>
            <person name="Cannon C."/>
            <person name="Castanera R."/>
            <person name="Culley D."/>
            <person name="Daum C."/>
            <person name="Ezra D."/>
            <person name="Gonzalez J."/>
            <person name="Henrissat B."/>
            <person name="Kuo A."/>
            <person name="Liang C."/>
            <person name="Lipzen A."/>
            <person name="Lutzoni F."/>
            <person name="Magnuson J."/>
            <person name="Mondo S."/>
            <person name="Nolan M."/>
            <person name="Ohm R."/>
            <person name="Pangilinan J."/>
            <person name="Park H.-J."/>
            <person name="Ramirez L."/>
            <person name="Alfaro M."/>
            <person name="Sun H."/>
            <person name="Tritt A."/>
            <person name="Yoshinaga Y."/>
            <person name="Zwiers L.-H."/>
            <person name="Turgeon B."/>
            <person name="Goodwin S."/>
            <person name="Spatafora J."/>
            <person name="Crous P."/>
            <person name="Grigoriev I."/>
        </authorList>
    </citation>
    <scope>NUCLEOTIDE SEQUENCE</scope>
    <source>
        <strain evidence="3">CBS 113389</strain>
    </source>
</reference>
<evidence type="ECO:0000313" key="3">
    <source>
        <dbReference type="EMBL" id="KAF2480140.1"/>
    </source>
</evidence>
<protein>
    <recommendedName>
        <fullName evidence="2">Amine oxidase domain-containing protein</fullName>
    </recommendedName>
</protein>
<organism evidence="3 4">
    <name type="scientific">Neohortaea acidophila</name>
    <dbReference type="NCBI Taxonomy" id="245834"/>
    <lineage>
        <taxon>Eukaryota</taxon>
        <taxon>Fungi</taxon>
        <taxon>Dikarya</taxon>
        <taxon>Ascomycota</taxon>
        <taxon>Pezizomycotina</taxon>
        <taxon>Dothideomycetes</taxon>
        <taxon>Dothideomycetidae</taxon>
        <taxon>Mycosphaerellales</taxon>
        <taxon>Teratosphaeriaceae</taxon>
        <taxon>Neohortaea</taxon>
    </lineage>
</organism>
<dbReference type="GeneID" id="54477215"/>
<dbReference type="PANTHER" id="PTHR10742:SF410">
    <property type="entry name" value="LYSINE-SPECIFIC HISTONE DEMETHYLASE 2"/>
    <property type="match status" value="1"/>
</dbReference>
<dbReference type="InterPro" id="IPR002937">
    <property type="entry name" value="Amino_oxidase"/>
</dbReference>
<feature type="compositionally biased region" description="Low complexity" evidence="1">
    <location>
        <begin position="27"/>
        <end position="40"/>
    </location>
</feature>
<dbReference type="Gene3D" id="3.90.660.10">
    <property type="match status" value="1"/>
</dbReference>
<dbReference type="Proteomes" id="UP000799767">
    <property type="component" value="Unassembled WGS sequence"/>
</dbReference>
<dbReference type="InterPro" id="IPR036188">
    <property type="entry name" value="FAD/NAD-bd_sf"/>
</dbReference>
<feature type="region of interest" description="Disordered" evidence="1">
    <location>
        <begin position="1"/>
        <end position="55"/>
    </location>
</feature>
<dbReference type="InterPro" id="IPR050281">
    <property type="entry name" value="Flavin_monoamine_oxidase"/>
</dbReference>
<dbReference type="SUPFAM" id="SSF54373">
    <property type="entry name" value="FAD-linked reductases, C-terminal domain"/>
    <property type="match status" value="1"/>
</dbReference>